<dbReference type="Proteomes" id="UP000037727">
    <property type="component" value="Unassembled WGS sequence"/>
</dbReference>
<dbReference type="EMBL" id="LJCS01000011">
    <property type="protein sequence ID" value="KOY62836.1"/>
    <property type="molecule type" value="Genomic_DNA"/>
</dbReference>
<dbReference type="Gene3D" id="3.10.450.70">
    <property type="entry name" value="Disulphide bond isomerase, DsbC/G, N-terminal"/>
    <property type="match status" value="1"/>
</dbReference>
<sequence length="250" mass="27311">MKRKLLALTVTLSAVTVLTGTGSVLAEVKNPGTELSVEVREKLTSVGLSIQHIEPSPLKGIFTVVSKEGVSYVDSTGNYIFTGSLFRVNGKKVENTTEQTVLNGVRNFAVNTRTITYKSPKEKYVLGIFTDITCGFCQRLHHDINDYLNAGITIKYLAFPRAGVNSVVADNMAKIWCATDPSKSLTQAMNDARLPDGRPIAECQELIRSHYQIASTIPLQGTPTMVTLSGKPQLFTGWVSPENLVKKMSD</sequence>
<protein>
    <recommendedName>
        <fullName evidence="7">Thiol:disulfide interchange protein</fullName>
    </recommendedName>
</protein>
<dbReference type="OrthoDB" id="12976at2"/>
<evidence type="ECO:0000256" key="4">
    <source>
        <dbReference type="ARBA" id="ARBA00022764"/>
    </source>
</evidence>
<dbReference type="InterPro" id="IPR033954">
    <property type="entry name" value="DiS-bond_Isoase_DsbC/G"/>
</dbReference>
<reference evidence="10 13" key="2">
    <citation type="submission" date="2019-09" db="EMBL/GenBank/DDBJ databases">
        <title>Whole genome sequence of Photorhabdus heterorhabditis strain ETL (Enterobacteriales: Enterobacteriaceae) a bacterial symbiont of Heterorhabditis zealandica strain ETL (Rhabditida: Heterorhabditidae).</title>
        <authorList>
            <person name="Lulamba T.E."/>
            <person name="Serepa-Dlamini M.H."/>
        </authorList>
    </citation>
    <scope>NUCLEOTIDE SEQUENCE [LARGE SCALE GENOMIC DNA]</scope>
    <source>
        <strain evidence="10 13">ETL</strain>
    </source>
</reference>
<dbReference type="SUPFAM" id="SSF52833">
    <property type="entry name" value="Thioredoxin-like"/>
    <property type="match status" value="1"/>
</dbReference>
<keyword evidence="4 7" id="KW-0574">Periplasm</keyword>
<comment type="similarity">
    <text evidence="2 7">Belongs to the thioredoxin family. DsbC subfamily.</text>
</comment>
<feature type="signal peptide" evidence="7">
    <location>
        <begin position="1"/>
        <end position="26"/>
    </location>
</feature>
<proteinExistence type="inferred from homology"/>
<dbReference type="Gene3D" id="3.40.30.10">
    <property type="entry name" value="Glutaredoxin"/>
    <property type="match status" value="1"/>
</dbReference>
<comment type="function">
    <text evidence="7">Required for disulfide bond formation in some periplasmic proteins. Acts by transferring its disulfide bond to other proteins and is reduced in the process.</text>
</comment>
<keyword evidence="3 7" id="KW-0732">Signal</keyword>
<keyword evidence="5" id="KW-1015">Disulfide bond</keyword>
<dbReference type="GO" id="GO:0042597">
    <property type="term" value="C:periplasmic space"/>
    <property type="evidence" value="ECO:0007669"/>
    <property type="project" value="UniProtKB-SubCell"/>
</dbReference>
<dbReference type="SUPFAM" id="SSF54423">
    <property type="entry name" value="DsbC/DsbG N-terminal domain-like"/>
    <property type="match status" value="1"/>
</dbReference>
<name>A0A5B0WJP3_9GAMM</name>
<dbReference type="InterPro" id="IPR009094">
    <property type="entry name" value="DiS-bond_isomerase_DsbC/G_N_sf"/>
</dbReference>
<dbReference type="PANTHER" id="PTHR35272">
    <property type="entry name" value="THIOL:DISULFIDE INTERCHANGE PROTEIN DSBC-RELATED"/>
    <property type="match status" value="1"/>
</dbReference>
<evidence type="ECO:0000256" key="6">
    <source>
        <dbReference type="ARBA" id="ARBA00023284"/>
    </source>
</evidence>
<evidence type="ECO:0000259" key="8">
    <source>
        <dbReference type="Pfam" id="PF10411"/>
    </source>
</evidence>
<keyword evidence="6 7" id="KW-0676">Redox-active center</keyword>
<dbReference type="AlphaFoldDB" id="A0A5B0WJP3"/>
<evidence type="ECO:0000259" key="9">
    <source>
        <dbReference type="Pfam" id="PF13098"/>
    </source>
</evidence>
<comment type="caution">
    <text evidence="10">The sequence shown here is derived from an EMBL/GenBank/DDBJ whole genome shotgun (WGS) entry which is preliminary data.</text>
</comment>
<accession>A0A5B0WJP3</accession>
<feature type="domain" description="Thioredoxin-like fold" evidence="9">
    <location>
        <begin position="120"/>
        <end position="246"/>
    </location>
</feature>
<dbReference type="EMBL" id="VTUW01000026">
    <property type="protein sequence ID" value="KAA1186441.1"/>
    <property type="molecule type" value="Genomic_DNA"/>
</dbReference>
<feature type="domain" description="Disulphide bond isomerase DsbC/G N-terminal" evidence="8">
    <location>
        <begin position="38"/>
        <end position="97"/>
    </location>
</feature>
<dbReference type="RefSeq" id="WP_072161825.1">
    <property type="nucleotide sequence ID" value="NZ_CAWMRL010000011.1"/>
</dbReference>
<dbReference type="InterPro" id="IPR036249">
    <property type="entry name" value="Thioredoxin-like_sf"/>
</dbReference>
<evidence type="ECO:0000313" key="13">
    <source>
        <dbReference type="Proteomes" id="UP000322184"/>
    </source>
</evidence>
<evidence type="ECO:0000313" key="10">
    <source>
        <dbReference type="EMBL" id="KAA1186441.1"/>
    </source>
</evidence>
<dbReference type="PANTHER" id="PTHR35272:SF3">
    <property type="entry name" value="THIOL:DISULFIDE INTERCHANGE PROTEIN DSBC"/>
    <property type="match status" value="1"/>
</dbReference>
<reference evidence="11 12" key="1">
    <citation type="submission" date="2015-09" db="EMBL/GenBank/DDBJ databases">
        <title>Draft genome sequence and assembly of Photorhabdus sp. VMG, a bacterial symbiont associated with Heterorhabditis zealandica.</title>
        <authorList>
            <person name="Naidoo S."/>
            <person name="Featherston J."/>
            <person name="Mothupi B."/>
            <person name="Gray V.M."/>
        </authorList>
    </citation>
    <scope>NUCLEOTIDE SEQUENCE [LARGE SCALE GENOMIC DNA]</scope>
    <source>
        <strain evidence="11 12">VMG</strain>
    </source>
</reference>
<evidence type="ECO:0000256" key="3">
    <source>
        <dbReference type="ARBA" id="ARBA00022729"/>
    </source>
</evidence>
<organism evidence="10 13">
    <name type="scientific">Photorhabdus heterorhabditis</name>
    <dbReference type="NCBI Taxonomy" id="880156"/>
    <lineage>
        <taxon>Bacteria</taxon>
        <taxon>Pseudomonadati</taxon>
        <taxon>Pseudomonadota</taxon>
        <taxon>Gammaproteobacteria</taxon>
        <taxon>Enterobacterales</taxon>
        <taxon>Morganellaceae</taxon>
        <taxon>Photorhabdus</taxon>
    </lineage>
</organism>
<comment type="subcellular location">
    <subcellularLocation>
        <location evidence="1 7">Periplasm</location>
    </subcellularLocation>
</comment>
<dbReference type="STRING" id="880156.AM629_06380"/>
<evidence type="ECO:0000313" key="12">
    <source>
        <dbReference type="Proteomes" id="UP000037727"/>
    </source>
</evidence>
<feature type="chain" id="PRO_5024486914" description="Thiol:disulfide interchange protein" evidence="7">
    <location>
        <begin position="27"/>
        <end position="250"/>
    </location>
</feature>
<evidence type="ECO:0000256" key="7">
    <source>
        <dbReference type="RuleBase" id="RU364038"/>
    </source>
</evidence>
<dbReference type="InterPro" id="IPR018950">
    <property type="entry name" value="DiS-bond_isomerase_DsbC/G_N"/>
</dbReference>
<dbReference type="Pfam" id="PF13098">
    <property type="entry name" value="Thioredoxin_2"/>
    <property type="match status" value="1"/>
</dbReference>
<keyword evidence="12" id="KW-1185">Reference proteome</keyword>
<evidence type="ECO:0000313" key="11">
    <source>
        <dbReference type="EMBL" id="KOY62836.1"/>
    </source>
</evidence>
<dbReference type="InterPro" id="IPR012336">
    <property type="entry name" value="Thioredoxin-like_fold"/>
</dbReference>
<dbReference type="Proteomes" id="UP000322184">
    <property type="component" value="Unassembled WGS sequence"/>
</dbReference>
<evidence type="ECO:0000256" key="2">
    <source>
        <dbReference type="ARBA" id="ARBA00009813"/>
    </source>
</evidence>
<dbReference type="InterPro" id="IPR051470">
    <property type="entry name" value="Thiol:disulfide_interchange"/>
</dbReference>
<dbReference type="Pfam" id="PF10411">
    <property type="entry name" value="DsbC_N"/>
    <property type="match status" value="1"/>
</dbReference>
<gene>
    <name evidence="11" type="ORF">AM629_06380</name>
    <name evidence="10" type="ORF">F0L16_14010</name>
</gene>
<evidence type="ECO:0000256" key="1">
    <source>
        <dbReference type="ARBA" id="ARBA00004418"/>
    </source>
</evidence>
<dbReference type="CDD" id="cd03020">
    <property type="entry name" value="DsbA_DsbC_DsbG"/>
    <property type="match status" value="1"/>
</dbReference>
<evidence type="ECO:0000256" key="5">
    <source>
        <dbReference type="ARBA" id="ARBA00023157"/>
    </source>
</evidence>